<sequence>MKLYRGDCLCNTGTLPGRFRLDGIRSKTFGVGDPAYIKREGLISAIQKHVRPDRSIPSDVRYYDTTDFISFSEDKNRAIYWLSERGRLNLKPTADNYMETRYLFTLNIDMSKVLDLNDGIYLYRYACNSAIKESNAPDIMSRLEAQLVRNAGCEICNNGATSHSLILVNSERYLIKHNSDHALDGAVQFARNDKEWLILPADPMSPDFFHARIPRSDIWSVALFTDGTDRDPFLYRSLGQIGDEHGDFI</sequence>
<evidence type="ECO:0000313" key="2">
    <source>
        <dbReference type="Proteomes" id="UP000638732"/>
    </source>
</evidence>
<organism evidence="1 2">
    <name type="scientific">Mucilaginibacter agri</name>
    <dbReference type="NCBI Taxonomy" id="2695265"/>
    <lineage>
        <taxon>Bacteria</taxon>
        <taxon>Pseudomonadati</taxon>
        <taxon>Bacteroidota</taxon>
        <taxon>Sphingobacteriia</taxon>
        <taxon>Sphingobacteriales</taxon>
        <taxon>Sphingobacteriaceae</taxon>
        <taxon>Mucilaginibacter</taxon>
    </lineage>
</organism>
<keyword evidence="2" id="KW-1185">Reference proteome</keyword>
<dbReference type="Proteomes" id="UP000638732">
    <property type="component" value="Unassembled WGS sequence"/>
</dbReference>
<protein>
    <submittedName>
        <fullName evidence="1">Uncharacterized protein</fullName>
    </submittedName>
</protein>
<evidence type="ECO:0000313" key="1">
    <source>
        <dbReference type="EMBL" id="NCD68085.1"/>
    </source>
</evidence>
<dbReference type="RefSeq" id="WP_166584111.1">
    <property type="nucleotide sequence ID" value="NZ_WWEO01000034.1"/>
</dbReference>
<accession>A0A965ZC81</accession>
<reference evidence="1" key="2">
    <citation type="submission" date="2020-10" db="EMBL/GenBank/DDBJ databases">
        <title>Mucilaginibacter sp. nov., isolated from soil.</title>
        <authorList>
            <person name="Jeon C.O."/>
        </authorList>
    </citation>
    <scope>NUCLEOTIDE SEQUENCE</scope>
    <source>
        <strain evidence="1">R11</strain>
    </source>
</reference>
<comment type="caution">
    <text evidence="1">The sequence shown here is derived from an EMBL/GenBank/DDBJ whole genome shotgun (WGS) entry which is preliminary data.</text>
</comment>
<dbReference type="AlphaFoldDB" id="A0A965ZC81"/>
<proteinExistence type="predicted"/>
<reference evidence="1" key="1">
    <citation type="submission" date="2020-01" db="EMBL/GenBank/DDBJ databases">
        <authorList>
            <person name="Seo Y.L."/>
        </authorList>
    </citation>
    <scope>NUCLEOTIDE SEQUENCE</scope>
    <source>
        <strain evidence="1">R11</strain>
    </source>
</reference>
<gene>
    <name evidence="1" type="ORF">GSY63_01805</name>
</gene>
<dbReference type="EMBL" id="WWEO01000034">
    <property type="protein sequence ID" value="NCD68085.1"/>
    <property type="molecule type" value="Genomic_DNA"/>
</dbReference>
<name>A0A965ZC81_9SPHI</name>